<feature type="domain" description="N-acetyltransferase" evidence="1">
    <location>
        <begin position="28"/>
        <end position="187"/>
    </location>
</feature>
<reference evidence="3" key="1">
    <citation type="submission" date="2018-09" db="EMBL/GenBank/DDBJ databases">
        <authorList>
            <person name="Zhu H."/>
        </authorList>
    </citation>
    <scope>NUCLEOTIDE SEQUENCE [LARGE SCALE GENOMIC DNA]</scope>
    <source>
        <strain evidence="3">K2R23-3</strain>
    </source>
</reference>
<keyword evidence="2" id="KW-0808">Transferase</keyword>
<dbReference type="AlphaFoldDB" id="A0A385YPJ9"/>
<organism evidence="2 3">
    <name type="scientific">Paenisporosarcina cavernae</name>
    <dbReference type="NCBI Taxonomy" id="2320858"/>
    <lineage>
        <taxon>Bacteria</taxon>
        <taxon>Bacillati</taxon>
        <taxon>Bacillota</taxon>
        <taxon>Bacilli</taxon>
        <taxon>Bacillales</taxon>
        <taxon>Caryophanaceae</taxon>
        <taxon>Paenisporosarcina</taxon>
    </lineage>
</organism>
<evidence type="ECO:0000313" key="3">
    <source>
        <dbReference type="Proteomes" id="UP000265725"/>
    </source>
</evidence>
<dbReference type="Gene3D" id="3.40.630.30">
    <property type="match status" value="1"/>
</dbReference>
<dbReference type="InterPro" id="IPR016181">
    <property type="entry name" value="Acyl_CoA_acyltransferase"/>
</dbReference>
<proteinExistence type="predicted"/>
<name>A0A385YPJ9_9BACL</name>
<evidence type="ECO:0000259" key="1">
    <source>
        <dbReference type="PROSITE" id="PS51186"/>
    </source>
</evidence>
<dbReference type="GO" id="GO:0008999">
    <property type="term" value="F:protein-N-terminal-alanine acetyltransferase activity"/>
    <property type="evidence" value="ECO:0007669"/>
    <property type="project" value="TreeGrafter"/>
</dbReference>
<dbReference type="PANTHER" id="PTHR43441:SF3">
    <property type="entry name" value="ACETYLTRANSFERASE"/>
    <property type="match status" value="1"/>
</dbReference>
<dbReference type="PROSITE" id="PS51186">
    <property type="entry name" value="GNAT"/>
    <property type="match status" value="1"/>
</dbReference>
<protein>
    <submittedName>
        <fullName evidence="2">N-acetyltransferase</fullName>
    </submittedName>
</protein>
<dbReference type="GO" id="GO:1990189">
    <property type="term" value="F:protein N-terminal-serine acetyltransferase activity"/>
    <property type="evidence" value="ECO:0007669"/>
    <property type="project" value="TreeGrafter"/>
</dbReference>
<dbReference type="EMBL" id="CP032418">
    <property type="protein sequence ID" value="AYC28526.1"/>
    <property type="molecule type" value="Genomic_DNA"/>
</dbReference>
<evidence type="ECO:0000313" key="2">
    <source>
        <dbReference type="EMBL" id="AYC28526.1"/>
    </source>
</evidence>
<dbReference type="InterPro" id="IPR000182">
    <property type="entry name" value="GNAT_dom"/>
</dbReference>
<dbReference type="Pfam" id="PF13302">
    <property type="entry name" value="Acetyltransf_3"/>
    <property type="match status" value="1"/>
</dbReference>
<sequence length="187" mass="21702">MHEMIRDIQEELHTERLYLRKPKQGDGTKANEAILHSLQELKPWLPFVQETPSVEDTEQNMRQAMANFLKRSALRYLIFEKDTHDFIGTTGFHNIDWKVKKLEIGYWIDSRQSGKGYMVEAIDRLTRFALDDLGMKRVEIRIESSNIKSRAIPEKLGYVLEGILVNDDLSVDGKTLTDTCVYAKTVR</sequence>
<dbReference type="InterPro" id="IPR051908">
    <property type="entry name" value="Ribosomal_N-acetyltransferase"/>
</dbReference>
<keyword evidence="3" id="KW-1185">Reference proteome</keyword>
<accession>A0A385YPJ9</accession>
<dbReference type="RefSeq" id="WP_119882271.1">
    <property type="nucleotide sequence ID" value="NZ_CP032418.1"/>
</dbReference>
<dbReference type="SUPFAM" id="SSF55729">
    <property type="entry name" value="Acyl-CoA N-acyltransferases (Nat)"/>
    <property type="match status" value="1"/>
</dbReference>
<gene>
    <name evidence="2" type="ORF">D3873_01070</name>
</gene>
<dbReference type="OrthoDB" id="9799321at2"/>
<dbReference type="KEGG" id="paek:D3873_01070"/>
<dbReference type="Proteomes" id="UP000265725">
    <property type="component" value="Chromosome"/>
</dbReference>
<dbReference type="PANTHER" id="PTHR43441">
    <property type="entry name" value="RIBOSOMAL-PROTEIN-SERINE ACETYLTRANSFERASE"/>
    <property type="match status" value="1"/>
</dbReference>
<dbReference type="GO" id="GO:0005737">
    <property type="term" value="C:cytoplasm"/>
    <property type="evidence" value="ECO:0007669"/>
    <property type="project" value="TreeGrafter"/>
</dbReference>